<organism evidence="2 3">
    <name type="scientific">Hypericibacter adhaerens</name>
    <dbReference type="NCBI Taxonomy" id="2602016"/>
    <lineage>
        <taxon>Bacteria</taxon>
        <taxon>Pseudomonadati</taxon>
        <taxon>Pseudomonadota</taxon>
        <taxon>Alphaproteobacteria</taxon>
        <taxon>Rhodospirillales</taxon>
        <taxon>Dongiaceae</taxon>
        <taxon>Hypericibacter</taxon>
    </lineage>
</organism>
<comment type="cofactor">
    <cofactor evidence="1">
        <name>Fe(2+)</name>
        <dbReference type="ChEBI" id="CHEBI:29033"/>
    </cofactor>
</comment>
<keyword evidence="3" id="KW-1185">Reference proteome</keyword>
<dbReference type="InterPro" id="IPR008775">
    <property type="entry name" value="Phytyl_CoA_dOase-like"/>
</dbReference>
<keyword evidence="2" id="KW-0560">Oxidoreductase</keyword>
<evidence type="ECO:0000313" key="2">
    <source>
        <dbReference type="EMBL" id="QEX24775.1"/>
    </source>
</evidence>
<dbReference type="GO" id="GO:0005506">
    <property type="term" value="F:iron ion binding"/>
    <property type="evidence" value="ECO:0007669"/>
    <property type="project" value="UniProtKB-ARBA"/>
</dbReference>
<dbReference type="Proteomes" id="UP000325797">
    <property type="component" value="Chromosome"/>
</dbReference>
<protein>
    <submittedName>
        <fullName evidence="2">Phytanoyl-CoA dioxygenase</fullName>
    </submittedName>
</protein>
<accession>A0A5J6N703</accession>
<dbReference type="PANTHER" id="PTHR20883:SF48">
    <property type="entry name" value="ECTOINE DIOXYGENASE"/>
    <property type="match status" value="1"/>
</dbReference>
<dbReference type="AlphaFoldDB" id="A0A5J6N703"/>
<evidence type="ECO:0000313" key="3">
    <source>
        <dbReference type="Proteomes" id="UP000325797"/>
    </source>
</evidence>
<evidence type="ECO:0000256" key="1">
    <source>
        <dbReference type="ARBA" id="ARBA00001954"/>
    </source>
</evidence>
<dbReference type="PANTHER" id="PTHR20883">
    <property type="entry name" value="PHYTANOYL-COA DIOXYGENASE DOMAIN CONTAINING 1"/>
    <property type="match status" value="1"/>
</dbReference>
<gene>
    <name evidence="2" type="ORF">FRZ61_47170</name>
</gene>
<reference evidence="2 3" key="1">
    <citation type="submission" date="2019-08" db="EMBL/GenBank/DDBJ databases">
        <title>Hyperibacter terrae gen. nov., sp. nov. and Hyperibacter viscosus sp. nov., two new members in the family Rhodospirillaceae isolated from the rhizosphere of Hypericum perforatum.</title>
        <authorList>
            <person name="Noviana Z."/>
        </authorList>
    </citation>
    <scope>NUCLEOTIDE SEQUENCE [LARGE SCALE GENOMIC DNA]</scope>
    <source>
        <strain evidence="2 3">R5959</strain>
    </source>
</reference>
<sequence length="254" mass="29147">MLKLAIDKLASEQVEQFRARGYTLSRHAFDAGAVAAFDRWARELVDAPEVSGRHWVYRDPSLLDPNQRIITRIERISPFHDGFRQLTQTLAPLVGQLLGEPARLFKEKINFKFPGADGFKPHQDAQAGWNNYADFFVSALVCFDEATAANGCLQIVENYEHKGLAKLWEPLSESDLAGMRWIDLPTQPGDIIFFDSYVPHASQPNVTDRMRRIYYATYNRASAGDLMERYYADKHKSFPPDIDRDPTKRYVFRV</sequence>
<dbReference type="Pfam" id="PF05721">
    <property type="entry name" value="PhyH"/>
    <property type="match status" value="1"/>
</dbReference>
<keyword evidence="2" id="KW-0223">Dioxygenase</keyword>
<dbReference type="SUPFAM" id="SSF51197">
    <property type="entry name" value="Clavaminate synthase-like"/>
    <property type="match status" value="1"/>
</dbReference>
<dbReference type="KEGG" id="hadh:FRZ61_47170"/>
<dbReference type="Gene3D" id="2.60.120.620">
    <property type="entry name" value="q2cbj1_9rhob like domain"/>
    <property type="match status" value="1"/>
</dbReference>
<dbReference type="EMBL" id="CP042582">
    <property type="protein sequence ID" value="QEX24775.1"/>
    <property type="molecule type" value="Genomic_DNA"/>
</dbReference>
<dbReference type="GO" id="GO:0016706">
    <property type="term" value="F:2-oxoglutarate-dependent dioxygenase activity"/>
    <property type="evidence" value="ECO:0007669"/>
    <property type="project" value="UniProtKB-ARBA"/>
</dbReference>
<proteinExistence type="predicted"/>
<dbReference type="RefSeq" id="WP_191909184.1">
    <property type="nucleotide sequence ID" value="NZ_CP042582.1"/>
</dbReference>
<name>A0A5J6N703_9PROT</name>